<dbReference type="InterPro" id="IPR036397">
    <property type="entry name" value="RNaseH_sf"/>
</dbReference>
<reference evidence="4" key="1">
    <citation type="journal article" date="2022" name="Int. J. Mol. Sci.">
        <title>Draft Genome of Tanacetum Coccineum: Genomic Comparison of Closely Related Tanacetum-Family Plants.</title>
        <authorList>
            <person name="Yamashiro T."/>
            <person name="Shiraishi A."/>
            <person name="Nakayama K."/>
            <person name="Satake H."/>
        </authorList>
    </citation>
    <scope>NUCLEOTIDE SEQUENCE</scope>
</reference>
<feature type="compositionally biased region" description="Low complexity" evidence="2">
    <location>
        <begin position="954"/>
        <end position="965"/>
    </location>
</feature>
<dbReference type="InterPro" id="IPR036875">
    <property type="entry name" value="Znf_CCHC_sf"/>
</dbReference>
<evidence type="ECO:0000256" key="1">
    <source>
        <dbReference type="PROSITE-ProRule" id="PRU00047"/>
    </source>
</evidence>
<dbReference type="Pfam" id="PF00098">
    <property type="entry name" value="zf-CCHC"/>
    <property type="match status" value="1"/>
</dbReference>
<feature type="compositionally biased region" description="Polar residues" evidence="2">
    <location>
        <begin position="603"/>
        <end position="612"/>
    </location>
</feature>
<dbReference type="SMART" id="SM00343">
    <property type="entry name" value="ZnF_C2HC"/>
    <property type="match status" value="1"/>
</dbReference>
<evidence type="ECO:0000256" key="2">
    <source>
        <dbReference type="SAM" id="MobiDB-lite"/>
    </source>
</evidence>
<dbReference type="InterPro" id="IPR043502">
    <property type="entry name" value="DNA/RNA_pol_sf"/>
</dbReference>
<dbReference type="Gene3D" id="3.30.420.10">
    <property type="entry name" value="Ribonuclease H-like superfamily/Ribonuclease H"/>
    <property type="match status" value="1"/>
</dbReference>
<feature type="compositionally biased region" description="Polar residues" evidence="2">
    <location>
        <begin position="907"/>
        <end position="924"/>
    </location>
</feature>
<proteinExistence type="predicted"/>
<dbReference type="SUPFAM" id="SSF57756">
    <property type="entry name" value="Retrovirus zinc finger-like domains"/>
    <property type="match status" value="1"/>
</dbReference>
<comment type="caution">
    <text evidence="4">The sequence shown here is derived from an EMBL/GenBank/DDBJ whole genome shotgun (WGS) entry which is preliminary data.</text>
</comment>
<dbReference type="EMBL" id="BQNB010018122">
    <property type="protein sequence ID" value="GJT70911.1"/>
    <property type="molecule type" value="Genomic_DNA"/>
</dbReference>
<evidence type="ECO:0000259" key="3">
    <source>
        <dbReference type="PROSITE" id="PS50158"/>
    </source>
</evidence>
<evidence type="ECO:0000313" key="5">
    <source>
        <dbReference type="Proteomes" id="UP001151760"/>
    </source>
</evidence>
<feature type="region of interest" description="Disordered" evidence="2">
    <location>
        <begin position="603"/>
        <end position="622"/>
    </location>
</feature>
<feature type="domain" description="CCHC-type" evidence="3">
    <location>
        <begin position="103"/>
        <end position="119"/>
    </location>
</feature>
<evidence type="ECO:0000313" key="4">
    <source>
        <dbReference type="EMBL" id="GJT70911.1"/>
    </source>
</evidence>
<feature type="region of interest" description="Disordered" evidence="2">
    <location>
        <begin position="900"/>
        <end position="965"/>
    </location>
</feature>
<dbReference type="InterPro" id="IPR013103">
    <property type="entry name" value="RVT_2"/>
</dbReference>
<dbReference type="SUPFAM" id="SSF56672">
    <property type="entry name" value="DNA/RNA polymerases"/>
    <property type="match status" value="1"/>
</dbReference>
<keyword evidence="5" id="KW-1185">Reference proteome</keyword>
<organism evidence="4 5">
    <name type="scientific">Tanacetum coccineum</name>
    <dbReference type="NCBI Taxonomy" id="301880"/>
    <lineage>
        <taxon>Eukaryota</taxon>
        <taxon>Viridiplantae</taxon>
        <taxon>Streptophyta</taxon>
        <taxon>Embryophyta</taxon>
        <taxon>Tracheophyta</taxon>
        <taxon>Spermatophyta</taxon>
        <taxon>Magnoliopsida</taxon>
        <taxon>eudicotyledons</taxon>
        <taxon>Gunneridae</taxon>
        <taxon>Pentapetalae</taxon>
        <taxon>asterids</taxon>
        <taxon>campanulids</taxon>
        <taxon>Asterales</taxon>
        <taxon>Asteraceae</taxon>
        <taxon>Asteroideae</taxon>
        <taxon>Anthemideae</taxon>
        <taxon>Anthemidinae</taxon>
        <taxon>Tanacetum</taxon>
    </lineage>
</organism>
<protein>
    <submittedName>
        <fullName evidence="4">Retrovirus-related pol polyprotein from transposon TNT 1-94</fullName>
    </submittedName>
</protein>
<dbReference type="Pfam" id="PF25597">
    <property type="entry name" value="SH3_retrovirus"/>
    <property type="match status" value="1"/>
</dbReference>
<gene>
    <name evidence="4" type="ORF">Tco_1030197</name>
</gene>
<keyword evidence="1" id="KW-0862">Zinc</keyword>
<dbReference type="Gene3D" id="4.10.60.10">
    <property type="entry name" value="Zinc finger, CCHC-type"/>
    <property type="match status" value="1"/>
</dbReference>
<accession>A0ABQ5G5U2</accession>
<dbReference type="InterPro" id="IPR057670">
    <property type="entry name" value="SH3_retrovirus"/>
</dbReference>
<sequence length="1448" mass="164561">MIESPFVDLSFDVPVFSPGNDPIACLNKAMAFLTAVASSRFPSTNNQLRTSSNPRNQATIQDGRVTVQQVQGRQGKNYSCTTYKGNATSSRGNTSSGQARVVKCYNCQGEGHMARQCTQPKKPRNAAWYKEKAMLAEAQEARQILDEEKLAFLADPRIPAGQAQTIIPHNAAFKTKDLDTYDSDCDDLSTAQAVLMANISNYGSDVILEVPNSETYLNDMDNQSVHALQDFEQSQVMDFIDNEISIDSNIISYSQYLKIISYSQYLKETQQATVQDTNLQCTCLTTPQAFYDNTHKQALGYQNTFYLKKAHRIKPTLYDGVVMSNTHVAMLVIDDEETLILEEESQSKMFEKAKDPEVIAKKIPHKPINYEKLNRLTEDFRKRFSPQQELSAEQAFWFHILNQTIEPPYTPPVIVDVPSELPKVSLVSASLKKLKFHLTQFDSVVKKRTTPNALEEDLLNEITEVQIVFDQMEVAVQQSLVDKQCLEIAKKEILLKNDRLLQKIMSQDVLLTVMNSMSLNNDSVNSSLQDERQDAYELVEQAKVKQPLDKELDFACKYATRIQELLVYIQDTCLIAVTPSTKKLAVSPMNNVKKVRFVEPLTSSSNIKQTPSRNKKNKVEAQPRKVNKMNRVVKPVCDVDVKHSLSNANSEILCATCNKSMFDGVHDKCCLDYTLESGLRMFETHDRESLSAHELYNGTEFVNQTLHEFYENVGISHQTSIARTPRQNGAEAINTACYTQNRSLIRHRYNKTPYELMQDKKPDLSFLHVFGSLCYPTNNHEDIGKFDAKANIGIFVCYVPAKKAFRIYNRRTRIISKTIHVTFDELTTMASEQFSSELGLQYMTLATSCTGLVSNPVSQQPCIPPNRDDWDRLFQPMFDEYFNPPPIVVSPVQEAAAPRAEVLADSPVSTSIDQDAPSTSIPSSQEHEQSPIISQGFEESPKTPTFHDDPLNESPQDSTSQGSSSNVIQIHTPFEHLGRWTKDHPIANVIGDPSRSVSTRKQLKTDAMWCYFDAFLTSVEPKNFKQAMTEPSWIDAMQEEIHEFERLEVWELVPCPDNVFLIKLKWIYKVKTDESGGVLKNKARLVAQGFRQEEGIDFEESFAPVARIEAIRIFVANAAHKNMTIYQMDVKTAFLNGELKEEVYVSQPEGFVDQDNPVYKLKKALYGLKQAPRAWYDMLSSFLISQQFSKGAVDPTLFTRHAGNDILLGKPVDATLYRGMIRSLMYLTSSRPDLNYVVCLCARYQAKPTEKHLQAVKWIFRYLNRTIHMGLWYSKDTDMSLTAYADADHVGCHDTRRSTSGSAQFLGDKLVSWSSKKQKSTAISSTEAEYIALSGCCSQILWMRSQLTDYGFKFNKISLYCDNKSAIALCCNNVQHSRAKHIDIRYHFIKEQMENGIVELYFVWTEYQLADIFTKPLPRERFNFLIDKLGMRNMSPETLKRLTEEMDE</sequence>
<keyword evidence="1" id="KW-0863">Zinc-finger</keyword>
<dbReference type="PANTHER" id="PTHR11439:SF483">
    <property type="entry name" value="PEPTIDE SYNTHASE GLIP-LIKE, PUTATIVE (AFU_ORTHOLOGUE AFUA_3G12920)-RELATED"/>
    <property type="match status" value="1"/>
</dbReference>
<keyword evidence="1" id="KW-0479">Metal-binding</keyword>
<dbReference type="SUPFAM" id="SSF53098">
    <property type="entry name" value="Ribonuclease H-like"/>
    <property type="match status" value="1"/>
</dbReference>
<name>A0ABQ5G5U2_9ASTR</name>
<dbReference type="Pfam" id="PF07727">
    <property type="entry name" value="RVT_2"/>
    <property type="match status" value="1"/>
</dbReference>
<dbReference type="PROSITE" id="PS50158">
    <property type="entry name" value="ZF_CCHC"/>
    <property type="match status" value="1"/>
</dbReference>
<dbReference type="InterPro" id="IPR012337">
    <property type="entry name" value="RNaseH-like_sf"/>
</dbReference>
<reference evidence="4" key="2">
    <citation type="submission" date="2022-01" db="EMBL/GenBank/DDBJ databases">
        <authorList>
            <person name="Yamashiro T."/>
            <person name="Shiraishi A."/>
            <person name="Satake H."/>
            <person name="Nakayama K."/>
        </authorList>
    </citation>
    <scope>NUCLEOTIDE SEQUENCE</scope>
</reference>
<dbReference type="PANTHER" id="PTHR11439">
    <property type="entry name" value="GAG-POL-RELATED RETROTRANSPOSON"/>
    <property type="match status" value="1"/>
</dbReference>
<dbReference type="Proteomes" id="UP001151760">
    <property type="component" value="Unassembled WGS sequence"/>
</dbReference>
<dbReference type="CDD" id="cd09272">
    <property type="entry name" value="RNase_HI_RT_Ty1"/>
    <property type="match status" value="1"/>
</dbReference>
<feature type="compositionally biased region" description="Basic and acidic residues" evidence="2">
    <location>
        <begin position="939"/>
        <end position="950"/>
    </location>
</feature>
<dbReference type="InterPro" id="IPR001878">
    <property type="entry name" value="Znf_CCHC"/>
</dbReference>